<dbReference type="InterPro" id="IPR037207">
    <property type="entry name" value="Nuop51_4Fe4S-bd_sf"/>
</dbReference>
<dbReference type="Pfam" id="PF14691">
    <property type="entry name" value="Fer4_20"/>
    <property type="match status" value="1"/>
</dbReference>
<dbReference type="PRINTS" id="PR00419">
    <property type="entry name" value="ADXRDTASE"/>
</dbReference>
<feature type="domain" description="NADH-ubiquinone oxidoreductase 51kDa subunit iron-sulphur binding" evidence="1">
    <location>
        <begin position="61"/>
        <end position="106"/>
    </location>
</feature>
<dbReference type="InterPro" id="IPR019575">
    <property type="entry name" value="Nuop51_4Fe4S-bd"/>
</dbReference>
<dbReference type="Gene3D" id="3.50.50.60">
    <property type="entry name" value="FAD/NAD(P)-binding domain"/>
    <property type="match status" value="2"/>
</dbReference>
<dbReference type="SUPFAM" id="SSF51971">
    <property type="entry name" value="Nucleotide-binding domain"/>
    <property type="match status" value="1"/>
</dbReference>
<dbReference type="STRING" id="316055.RPE_3861"/>
<dbReference type="InterPro" id="IPR036188">
    <property type="entry name" value="FAD/NAD-bd_sf"/>
</dbReference>
<proteinExistence type="predicted"/>
<reference evidence="2" key="1">
    <citation type="submission" date="2006-09" db="EMBL/GenBank/DDBJ databases">
        <title>Complete sequence of Rhodopseudomonas palustris BisA53.</title>
        <authorList>
            <consortium name="US DOE Joint Genome Institute"/>
            <person name="Copeland A."/>
            <person name="Lucas S."/>
            <person name="Lapidus A."/>
            <person name="Barry K."/>
            <person name="Detter J.C."/>
            <person name="Glavina del Rio T."/>
            <person name="Hammon N."/>
            <person name="Israni S."/>
            <person name="Dalin E."/>
            <person name="Tice H."/>
            <person name="Pitluck S."/>
            <person name="Chain P."/>
            <person name="Malfatti S."/>
            <person name="Shin M."/>
            <person name="Vergez L."/>
            <person name="Schmutz J."/>
            <person name="Larimer F."/>
            <person name="Land M."/>
            <person name="Hauser L."/>
            <person name="Pelletier D.A."/>
            <person name="Kyrpides N."/>
            <person name="Kim E."/>
            <person name="Harwood C.S."/>
            <person name="Oda Y."/>
            <person name="Richardson P."/>
        </authorList>
    </citation>
    <scope>NUCLEOTIDE SEQUENCE [LARGE SCALE GENOMIC DNA]</scope>
    <source>
        <strain evidence="2">BisA53</strain>
    </source>
</reference>
<dbReference type="PANTHER" id="PTHR42783">
    <property type="entry name" value="GLUTAMATE SYNTHASE [NADPH] SMALL CHAIN"/>
    <property type="match status" value="1"/>
</dbReference>
<evidence type="ECO:0000313" key="2">
    <source>
        <dbReference type="EMBL" id="ABJ07788.1"/>
    </source>
</evidence>
<dbReference type="KEGG" id="rpe:RPE_3861"/>
<dbReference type="Pfam" id="PF07992">
    <property type="entry name" value="Pyr_redox_2"/>
    <property type="match status" value="1"/>
</dbReference>
<gene>
    <name evidence="2" type="ordered locus">RPE_3861</name>
</gene>
<dbReference type="AlphaFoldDB" id="Q07JU6"/>
<accession>Q07JU6</accession>
<dbReference type="eggNOG" id="COG1894">
    <property type="taxonomic scope" value="Bacteria"/>
</dbReference>
<dbReference type="GO" id="GO:0051539">
    <property type="term" value="F:4 iron, 4 sulfur cluster binding"/>
    <property type="evidence" value="ECO:0007669"/>
    <property type="project" value="InterPro"/>
</dbReference>
<name>Q07JU6_RHOP5</name>
<dbReference type="GO" id="GO:0016491">
    <property type="term" value="F:oxidoreductase activity"/>
    <property type="evidence" value="ECO:0007669"/>
    <property type="project" value="InterPro"/>
</dbReference>
<evidence type="ECO:0000259" key="1">
    <source>
        <dbReference type="SMART" id="SM00928"/>
    </source>
</evidence>
<protein>
    <submittedName>
        <fullName evidence="2">FAD-dependent pyridine nucleotide-disulphide oxidoreductase</fullName>
    </submittedName>
</protein>
<dbReference type="InterPro" id="IPR028261">
    <property type="entry name" value="DPD_II"/>
</dbReference>
<dbReference type="OrthoDB" id="9803192at2"/>
<dbReference type="SMART" id="SM00928">
    <property type="entry name" value="NADH_4Fe-4S"/>
    <property type="match status" value="1"/>
</dbReference>
<dbReference type="InterPro" id="IPR009051">
    <property type="entry name" value="Helical_ferredxn"/>
</dbReference>
<dbReference type="Gene3D" id="1.10.1060.10">
    <property type="entry name" value="Alpha-helical ferredoxin"/>
    <property type="match status" value="1"/>
</dbReference>
<dbReference type="eggNOG" id="COG0493">
    <property type="taxonomic scope" value="Bacteria"/>
</dbReference>
<dbReference type="SUPFAM" id="SSF140490">
    <property type="entry name" value="Nqo1C-terminal domain-like"/>
    <property type="match status" value="1"/>
</dbReference>
<dbReference type="InterPro" id="IPR023753">
    <property type="entry name" value="FAD/NAD-binding_dom"/>
</dbReference>
<organism evidence="2">
    <name type="scientific">Rhodopseudomonas palustris (strain BisA53)</name>
    <dbReference type="NCBI Taxonomy" id="316055"/>
    <lineage>
        <taxon>Bacteria</taxon>
        <taxon>Pseudomonadati</taxon>
        <taxon>Pseudomonadota</taxon>
        <taxon>Alphaproteobacteria</taxon>
        <taxon>Hyphomicrobiales</taxon>
        <taxon>Nitrobacteraceae</taxon>
        <taxon>Rhodopseudomonas</taxon>
    </lineage>
</organism>
<sequence>MTHVAYGVWDGVVYDSRTGAADAKTPEYALQNFDEFDDGNQIRAFFGDRGFFVFDATVSIVDALYHYMTKAAEQSCGACTPCRMGTVLVRDALDRMRRSLGSTLSLDDIEMLGEQMRQTSLCGLGQSCAVALLDVLHNFRDQIEAELAPGKPIHAQHGMAYMTAPCIEACPSKVNVPRYIDYIRDGKPENSLGVLLQKYPMAATCGRVCVRYCELACRRQFVDEAVNIKALKRYVADQQSGPHALKFSRDMIRKPLADGMRVAVIGAGPAGISCAYHLLLRGYHVDVFDKASQAGGMVQIGIPSYRLPKDTLAMETDIILALGGRFLFEQRLGRDFSVNDLFDQGYKAVFLGLGCQQGTALGVEGEDAAPQGYFTGIDFLLKVHDHVDGIAPLALKGNVVVVGGGNVAMDCVRSAIRLGAEAVHVIYRRTIEDMPADPTEVEAALAEGVHFHVLCNPTRIVTENGKITGVVLARMEQSEPDESGRRKVRPIAGSEITMPCDFVVAAIGQQVEDGALIEGNGIKFNRWNCVATDRVLATSRPGVFAGGDCVTGPSTLVYAMAAGLKAARNINDWIQHGSVRFFRRSRMRKLLADNRMLANELVEAPVRHAYRVHNPELDPDLRKQMFEEVERTIDAREAYAEAQRCMRCYRVYSVVTKHPIPEGAI</sequence>
<dbReference type="EMBL" id="CP000463">
    <property type="protein sequence ID" value="ABJ07788.1"/>
    <property type="molecule type" value="Genomic_DNA"/>
</dbReference>
<dbReference type="PANTHER" id="PTHR42783:SF3">
    <property type="entry name" value="GLUTAMATE SYNTHASE [NADPH] SMALL CHAIN-RELATED"/>
    <property type="match status" value="1"/>
</dbReference>
<dbReference type="SUPFAM" id="SSF46548">
    <property type="entry name" value="alpha-helical ferredoxin"/>
    <property type="match status" value="2"/>
</dbReference>
<dbReference type="Pfam" id="PF10589">
    <property type="entry name" value="NADH_4Fe-4S"/>
    <property type="match status" value="1"/>
</dbReference>
<dbReference type="HOGENOM" id="CLU_000422_3_4_5"/>